<evidence type="ECO:0000256" key="4">
    <source>
        <dbReference type="ARBA" id="ARBA00023163"/>
    </source>
</evidence>
<evidence type="ECO:0000313" key="7">
    <source>
        <dbReference type="Proteomes" id="UP000566813"/>
    </source>
</evidence>
<keyword evidence="2" id="KW-0805">Transcription regulation</keyword>
<dbReference type="Proteomes" id="UP000566813">
    <property type="component" value="Unassembled WGS sequence"/>
</dbReference>
<dbReference type="Pfam" id="PF00126">
    <property type="entry name" value="HTH_1"/>
    <property type="match status" value="1"/>
</dbReference>
<organism evidence="6 7">
    <name type="scientific">Novosphingobium flavum</name>
    <dbReference type="NCBI Taxonomy" id="1778672"/>
    <lineage>
        <taxon>Bacteria</taxon>
        <taxon>Pseudomonadati</taxon>
        <taxon>Pseudomonadota</taxon>
        <taxon>Alphaproteobacteria</taxon>
        <taxon>Sphingomonadales</taxon>
        <taxon>Sphingomonadaceae</taxon>
        <taxon>Novosphingobium</taxon>
    </lineage>
</organism>
<evidence type="ECO:0000256" key="3">
    <source>
        <dbReference type="ARBA" id="ARBA00023125"/>
    </source>
</evidence>
<gene>
    <name evidence="6" type="ORF">H7F51_07510</name>
</gene>
<comment type="similarity">
    <text evidence="1">Belongs to the LysR transcriptional regulatory family.</text>
</comment>
<dbReference type="SUPFAM" id="SSF46785">
    <property type="entry name" value="Winged helix' DNA-binding domain"/>
    <property type="match status" value="1"/>
</dbReference>
<dbReference type="GO" id="GO:0005829">
    <property type="term" value="C:cytosol"/>
    <property type="evidence" value="ECO:0007669"/>
    <property type="project" value="TreeGrafter"/>
</dbReference>
<name>A0A7X1FR16_9SPHN</name>
<feature type="domain" description="HTH lysR-type" evidence="5">
    <location>
        <begin position="1"/>
        <end position="57"/>
    </location>
</feature>
<dbReference type="Pfam" id="PF03466">
    <property type="entry name" value="LysR_substrate"/>
    <property type="match status" value="1"/>
</dbReference>
<dbReference type="EMBL" id="JACLAW010000005">
    <property type="protein sequence ID" value="MBC2665363.1"/>
    <property type="molecule type" value="Genomic_DNA"/>
</dbReference>
<reference evidence="6 7" key="1">
    <citation type="submission" date="2020-08" db="EMBL/GenBank/DDBJ databases">
        <title>The genome sequence of type strain Novosphingobium flavum NBRC 111647.</title>
        <authorList>
            <person name="Liu Y."/>
        </authorList>
    </citation>
    <scope>NUCLEOTIDE SEQUENCE [LARGE SCALE GENOMIC DNA]</scope>
    <source>
        <strain evidence="6 7">NBRC 111647</strain>
    </source>
</reference>
<dbReference type="SUPFAM" id="SSF53850">
    <property type="entry name" value="Periplasmic binding protein-like II"/>
    <property type="match status" value="1"/>
</dbReference>
<dbReference type="AlphaFoldDB" id="A0A7X1FR16"/>
<protein>
    <submittedName>
        <fullName evidence="6">LysR family transcriptional regulator</fullName>
    </submittedName>
</protein>
<dbReference type="InterPro" id="IPR036388">
    <property type="entry name" value="WH-like_DNA-bd_sf"/>
</dbReference>
<dbReference type="InterPro" id="IPR050950">
    <property type="entry name" value="HTH-type_LysR_regulators"/>
</dbReference>
<evidence type="ECO:0000259" key="5">
    <source>
        <dbReference type="PROSITE" id="PS50931"/>
    </source>
</evidence>
<evidence type="ECO:0000256" key="1">
    <source>
        <dbReference type="ARBA" id="ARBA00009437"/>
    </source>
</evidence>
<dbReference type="PRINTS" id="PR00039">
    <property type="entry name" value="HTHLYSR"/>
</dbReference>
<accession>A0A7X1FR16</accession>
<dbReference type="GO" id="GO:0003677">
    <property type="term" value="F:DNA binding"/>
    <property type="evidence" value="ECO:0007669"/>
    <property type="project" value="UniProtKB-KW"/>
</dbReference>
<keyword evidence="3" id="KW-0238">DNA-binding</keyword>
<dbReference type="FunFam" id="1.10.10.10:FF:000001">
    <property type="entry name" value="LysR family transcriptional regulator"/>
    <property type="match status" value="1"/>
</dbReference>
<dbReference type="Gene3D" id="1.10.10.10">
    <property type="entry name" value="Winged helix-like DNA-binding domain superfamily/Winged helix DNA-binding domain"/>
    <property type="match status" value="1"/>
</dbReference>
<dbReference type="InterPro" id="IPR036390">
    <property type="entry name" value="WH_DNA-bd_sf"/>
</dbReference>
<dbReference type="Gene3D" id="3.40.190.290">
    <property type="match status" value="1"/>
</dbReference>
<dbReference type="PROSITE" id="PS50931">
    <property type="entry name" value="HTH_LYSR"/>
    <property type="match status" value="1"/>
</dbReference>
<comment type="caution">
    <text evidence="6">The sequence shown here is derived from an EMBL/GenBank/DDBJ whole genome shotgun (WGS) entry which is preliminary data.</text>
</comment>
<keyword evidence="7" id="KW-1185">Reference proteome</keyword>
<keyword evidence="4" id="KW-0804">Transcription</keyword>
<dbReference type="PANTHER" id="PTHR30419">
    <property type="entry name" value="HTH-TYPE TRANSCRIPTIONAL REGULATOR YBHD"/>
    <property type="match status" value="1"/>
</dbReference>
<sequence>MISELRTFVAVARHGTFLAAGEKIGLTQSAVSGQIKRLEELLGFSLFDRTGRSAVMTVTGAYTLERVKVILALIDALPDADDETGTLRIGSIQSQIPLLSGILGQFRERYPKFRVHVSTDHSIQLLSQVDAGELDFAIVRTPFDFPPELLWHSLLREPYVLIAPASVSGDDWQELLKTQPFLRQDRLSFGGRQINRFLQSLPFDVLDTIEMPGSAMIKMVESGFGVAIISLAESHRPLPQGVRAISLNRPDFVREVGLIQRRKGARSPAVDYLVDCLLTSAEVRPEAGITSRET</sequence>
<proteinExistence type="inferred from homology"/>
<evidence type="ECO:0000256" key="2">
    <source>
        <dbReference type="ARBA" id="ARBA00023015"/>
    </source>
</evidence>
<evidence type="ECO:0000313" key="6">
    <source>
        <dbReference type="EMBL" id="MBC2665363.1"/>
    </source>
</evidence>
<dbReference type="InterPro" id="IPR005119">
    <property type="entry name" value="LysR_subst-bd"/>
</dbReference>
<dbReference type="GO" id="GO:0003700">
    <property type="term" value="F:DNA-binding transcription factor activity"/>
    <property type="evidence" value="ECO:0007669"/>
    <property type="project" value="InterPro"/>
</dbReference>
<dbReference type="InterPro" id="IPR000847">
    <property type="entry name" value="LysR_HTH_N"/>
</dbReference>